<sequence>MPFIEIALYHGGHKITVPALVDSGAAMSVLPYDTGLELGLVWEEQTVPVDVGGVLKDTW</sequence>
<dbReference type="InterPro" id="IPR001969">
    <property type="entry name" value="Aspartic_peptidase_AS"/>
</dbReference>
<dbReference type="SUPFAM" id="SSF50630">
    <property type="entry name" value="Acid proteases"/>
    <property type="match status" value="1"/>
</dbReference>
<dbReference type="GO" id="GO:0006508">
    <property type="term" value="P:proteolysis"/>
    <property type="evidence" value="ECO:0007669"/>
    <property type="project" value="InterPro"/>
</dbReference>
<reference evidence="1" key="1">
    <citation type="journal article" date="2021" name="Microb. Physiol.">
        <title>Proteogenomic Insights into the Physiology of Marine, Sulfate-Reducing, Filamentous Desulfonema limicola and Desulfonema magnum.</title>
        <authorList>
            <person name="Schnaars V."/>
            <person name="Wohlbrand L."/>
            <person name="Scheve S."/>
            <person name="Hinrichs C."/>
            <person name="Reinhardt R."/>
            <person name="Rabus R."/>
        </authorList>
    </citation>
    <scope>NUCLEOTIDE SEQUENCE</scope>
    <source>
        <strain evidence="1">4be13</strain>
    </source>
</reference>
<dbReference type="Proteomes" id="UP000663722">
    <property type="component" value="Chromosome"/>
</dbReference>
<dbReference type="EMBL" id="CP061800">
    <property type="protein sequence ID" value="QTA85705.1"/>
    <property type="molecule type" value="Genomic_DNA"/>
</dbReference>
<dbReference type="KEGG" id="dmm:dnm_017190"/>
<dbReference type="GO" id="GO:0004190">
    <property type="term" value="F:aspartic-type endopeptidase activity"/>
    <property type="evidence" value="ECO:0007669"/>
    <property type="project" value="InterPro"/>
</dbReference>
<dbReference type="PROSITE" id="PS00141">
    <property type="entry name" value="ASP_PROTEASE"/>
    <property type="match status" value="1"/>
</dbReference>
<gene>
    <name evidence="1" type="ORF">dnm_017190</name>
</gene>
<keyword evidence="2" id="KW-1185">Reference proteome</keyword>
<organism evidence="1 2">
    <name type="scientific">Desulfonema magnum</name>
    <dbReference type="NCBI Taxonomy" id="45655"/>
    <lineage>
        <taxon>Bacteria</taxon>
        <taxon>Pseudomonadati</taxon>
        <taxon>Thermodesulfobacteriota</taxon>
        <taxon>Desulfobacteria</taxon>
        <taxon>Desulfobacterales</taxon>
        <taxon>Desulfococcaceae</taxon>
        <taxon>Desulfonema</taxon>
    </lineage>
</organism>
<accession>A0A975BII2</accession>
<protein>
    <submittedName>
        <fullName evidence="1">Peptidase domain-containing protein</fullName>
    </submittedName>
</protein>
<dbReference type="AlphaFoldDB" id="A0A975BII2"/>
<proteinExistence type="predicted"/>
<dbReference type="RefSeq" id="WP_207681644.1">
    <property type="nucleotide sequence ID" value="NZ_CP061800.1"/>
</dbReference>
<dbReference type="InterPro" id="IPR021109">
    <property type="entry name" value="Peptidase_aspartic_dom_sf"/>
</dbReference>
<name>A0A975BII2_9BACT</name>
<evidence type="ECO:0000313" key="1">
    <source>
        <dbReference type="EMBL" id="QTA85705.1"/>
    </source>
</evidence>
<evidence type="ECO:0000313" key="2">
    <source>
        <dbReference type="Proteomes" id="UP000663722"/>
    </source>
</evidence>